<comment type="caution">
    <text evidence="2">The sequence shown here is derived from an EMBL/GenBank/DDBJ whole genome shotgun (WGS) entry which is preliminary data.</text>
</comment>
<protein>
    <submittedName>
        <fullName evidence="2">Uncharacterized protein</fullName>
    </submittedName>
</protein>
<reference evidence="2 3" key="1">
    <citation type="submission" date="2019-05" db="EMBL/GenBank/DDBJ databases">
        <title>Emergence of the Ug99 lineage of the wheat stem rust pathogen through somatic hybridization.</title>
        <authorList>
            <person name="Li F."/>
            <person name="Upadhyaya N.M."/>
            <person name="Sperschneider J."/>
            <person name="Matny O."/>
            <person name="Nguyen-Phuc H."/>
            <person name="Mago R."/>
            <person name="Raley C."/>
            <person name="Miller M.E."/>
            <person name="Silverstein K.A.T."/>
            <person name="Henningsen E."/>
            <person name="Hirsch C.D."/>
            <person name="Visser B."/>
            <person name="Pretorius Z.A."/>
            <person name="Steffenson B.J."/>
            <person name="Schwessinger B."/>
            <person name="Dodds P.N."/>
            <person name="Figueroa M."/>
        </authorList>
    </citation>
    <scope>NUCLEOTIDE SEQUENCE [LARGE SCALE GENOMIC DNA]</scope>
    <source>
        <strain evidence="2">21-0</strain>
    </source>
</reference>
<sequence length="179" mass="19469">MSVNVTKNPGCQQKPKTNHSHADRYNPHTNSNRHPTGRVEDPSAQVLDADHEGPDLGDYNDPQDYSEVMQRDMNDPFAGEVNNTAAGLLGVQTPPLPAPLDLFDGPPDASLNNGPRTTANKELLGRQRPTNDQAPMDDQAPPGDQNAPPVPGENITHDVMRRYMEVSTRYASQPLIATG</sequence>
<feature type="compositionally biased region" description="Polar residues" evidence="1">
    <location>
        <begin position="110"/>
        <end position="120"/>
    </location>
</feature>
<feature type="region of interest" description="Disordered" evidence="1">
    <location>
        <begin position="1"/>
        <end position="81"/>
    </location>
</feature>
<keyword evidence="3" id="KW-1185">Reference proteome</keyword>
<gene>
    <name evidence="2" type="ORF">PGT21_031162</name>
</gene>
<dbReference type="EMBL" id="VSWC01000092">
    <property type="protein sequence ID" value="KAA1091318.1"/>
    <property type="molecule type" value="Genomic_DNA"/>
</dbReference>
<dbReference type="Proteomes" id="UP000324748">
    <property type="component" value="Unassembled WGS sequence"/>
</dbReference>
<organism evidence="2 3">
    <name type="scientific">Puccinia graminis f. sp. tritici</name>
    <dbReference type="NCBI Taxonomy" id="56615"/>
    <lineage>
        <taxon>Eukaryota</taxon>
        <taxon>Fungi</taxon>
        <taxon>Dikarya</taxon>
        <taxon>Basidiomycota</taxon>
        <taxon>Pucciniomycotina</taxon>
        <taxon>Pucciniomycetes</taxon>
        <taxon>Pucciniales</taxon>
        <taxon>Pucciniaceae</taxon>
        <taxon>Puccinia</taxon>
    </lineage>
</organism>
<name>A0A5B0NTX8_PUCGR</name>
<feature type="region of interest" description="Disordered" evidence="1">
    <location>
        <begin position="97"/>
        <end position="155"/>
    </location>
</feature>
<accession>A0A5B0NTX8</accession>
<dbReference type="AlphaFoldDB" id="A0A5B0NTX8"/>
<evidence type="ECO:0000313" key="2">
    <source>
        <dbReference type="EMBL" id="KAA1091318.1"/>
    </source>
</evidence>
<feature type="compositionally biased region" description="Polar residues" evidence="1">
    <location>
        <begin position="1"/>
        <end position="15"/>
    </location>
</feature>
<evidence type="ECO:0000256" key="1">
    <source>
        <dbReference type="SAM" id="MobiDB-lite"/>
    </source>
</evidence>
<evidence type="ECO:0000313" key="3">
    <source>
        <dbReference type="Proteomes" id="UP000324748"/>
    </source>
</evidence>
<proteinExistence type="predicted"/>